<dbReference type="PANTHER" id="PTHR43829">
    <property type="entry name" value="AQUAPORIN OR AQUAGLYCEROPORIN RELATED"/>
    <property type="match status" value="1"/>
</dbReference>
<keyword evidence="4 9" id="KW-1133">Transmembrane helix</keyword>
<dbReference type="SUPFAM" id="SSF81338">
    <property type="entry name" value="Aquaporin-like"/>
    <property type="match status" value="1"/>
</dbReference>
<keyword evidence="5 9" id="KW-0472">Membrane</keyword>
<evidence type="ECO:0000256" key="5">
    <source>
        <dbReference type="ARBA" id="ARBA00023136"/>
    </source>
</evidence>
<dbReference type="GO" id="GO:0015254">
    <property type="term" value="F:glycerol channel activity"/>
    <property type="evidence" value="ECO:0007669"/>
    <property type="project" value="TreeGrafter"/>
</dbReference>
<evidence type="ECO:0000256" key="2">
    <source>
        <dbReference type="ARBA" id="ARBA00022448"/>
    </source>
</evidence>
<feature type="transmembrane region" description="Helical" evidence="9">
    <location>
        <begin position="34"/>
        <end position="57"/>
    </location>
</feature>
<evidence type="ECO:0000256" key="7">
    <source>
        <dbReference type="ARBA" id="ARBA00049405"/>
    </source>
</evidence>
<gene>
    <name evidence="10" type="ORF">FQA47_020752</name>
</gene>
<feature type="transmembrane region" description="Helical" evidence="9">
    <location>
        <begin position="63"/>
        <end position="84"/>
    </location>
</feature>
<proteinExistence type="predicted"/>
<organism evidence="10 11">
    <name type="scientific">Oryzias melastigma</name>
    <name type="common">Marine medaka</name>
    <dbReference type="NCBI Taxonomy" id="30732"/>
    <lineage>
        <taxon>Eukaryota</taxon>
        <taxon>Metazoa</taxon>
        <taxon>Chordata</taxon>
        <taxon>Craniata</taxon>
        <taxon>Vertebrata</taxon>
        <taxon>Euteleostomi</taxon>
        <taxon>Actinopterygii</taxon>
        <taxon>Neopterygii</taxon>
        <taxon>Teleostei</taxon>
        <taxon>Neoteleostei</taxon>
        <taxon>Acanthomorphata</taxon>
        <taxon>Ovalentaria</taxon>
        <taxon>Atherinomorphae</taxon>
        <taxon>Beloniformes</taxon>
        <taxon>Adrianichthyidae</taxon>
        <taxon>Oryziinae</taxon>
        <taxon>Oryzias</taxon>
    </lineage>
</organism>
<keyword evidence="2" id="KW-0813">Transport</keyword>
<feature type="region of interest" description="Disordered" evidence="8">
    <location>
        <begin position="1"/>
        <end position="21"/>
    </location>
</feature>
<dbReference type="AlphaFoldDB" id="A0A834CSF0"/>
<dbReference type="Proteomes" id="UP000646548">
    <property type="component" value="Unassembled WGS sequence"/>
</dbReference>
<evidence type="ECO:0000256" key="3">
    <source>
        <dbReference type="ARBA" id="ARBA00022692"/>
    </source>
</evidence>
<dbReference type="GO" id="GO:0015250">
    <property type="term" value="F:water channel activity"/>
    <property type="evidence" value="ECO:0007669"/>
    <property type="project" value="TreeGrafter"/>
</dbReference>
<evidence type="ECO:0000313" key="10">
    <source>
        <dbReference type="EMBL" id="KAF6731805.1"/>
    </source>
</evidence>
<dbReference type="InterPro" id="IPR050363">
    <property type="entry name" value="MIP/Aquaporin"/>
</dbReference>
<keyword evidence="3 9" id="KW-0812">Transmembrane</keyword>
<evidence type="ECO:0000256" key="6">
    <source>
        <dbReference type="ARBA" id="ARBA00034651"/>
    </source>
</evidence>
<protein>
    <submittedName>
        <fullName evidence="10">Putative aquaporin-7-like protein 3</fullName>
    </submittedName>
</protein>
<evidence type="ECO:0000256" key="9">
    <source>
        <dbReference type="SAM" id="Phobius"/>
    </source>
</evidence>
<comment type="catalytic activity">
    <reaction evidence="7">
        <text>glycerol(in) = glycerol(out)</text>
        <dbReference type="Rhea" id="RHEA:29675"/>
        <dbReference type="ChEBI" id="CHEBI:17754"/>
    </reaction>
</comment>
<evidence type="ECO:0000256" key="1">
    <source>
        <dbReference type="ARBA" id="ARBA00004141"/>
    </source>
</evidence>
<evidence type="ECO:0000256" key="4">
    <source>
        <dbReference type="ARBA" id="ARBA00022989"/>
    </source>
</evidence>
<reference evidence="10" key="1">
    <citation type="journal article" name="BMC Genomics">
        <title>Long-read sequencing and de novo genome assembly of marine medaka (Oryzias melastigma).</title>
        <authorList>
            <person name="Liang P."/>
            <person name="Saqib H.S.A."/>
            <person name="Ni X."/>
            <person name="Shen Y."/>
        </authorList>
    </citation>
    <scope>NUCLEOTIDE SEQUENCE</scope>
    <source>
        <strain evidence="10">Bigg-433</strain>
    </source>
</reference>
<dbReference type="GO" id="GO:0015204">
    <property type="term" value="F:urea transmembrane transporter activity"/>
    <property type="evidence" value="ECO:0007669"/>
    <property type="project" value="TreeGrafter"/>
</dbReference>
<comment type="subcellular location">
    <subcellularLocation>
        <location evidence="1">Membrane</location>
        <topology evidence="1">Multi-pass membrane protein</topology>
    </subcellularLocation>
</comment>
<evidence type="ECO:0000256" key="8">
    <source>
        <dbReference type="SAM" id="MobiDB-lite"/>
    </source>
</evidence>
<comment type="catalytic activity">
    <reaction evidence="6">
        <text>H2O(in) = H2O(out)</text>
        <dbReference type="Rhea" id="RHEA:29667"/>
        <dbReference type="ChEBI" id="CHEBI:15377"/>
    </reaction>
</comment>
<dbReference type="InterPro" id="IPR023271">
    <property type="entry name" value="Aquaporin-like"/>
</dbReference>
<dbReference type="EMBL" id="WKFB01000207">
    <property type="protein sequence ID" value="KAF6731805.1"/>
    <property type="molecule type" value="Genomic_DNA"/>
</dbReference>
<evidence type="ECO:0000313" key="11">
    <source>
        <dbReference type="Proteomes" id="UP000646548"/>
    </source>
</evidence>
<comment type="caution">
    <text evidence="10">The sequence shown here is derived from an EMBL/GenBank/DDBJ whole genome shotgun (WGS) entry which is preliminary data.</text>
</comment>
<accession>A0A834CSF0</accession>
<sequence length="107" mass="11877">MKDLVTSAKTEVSEQKGQDGTQRRVWIKNEAARVGLAETLSTYVMMAFGLGSVAQVVTGQGAFGQYISINIAFGLAVAMGTLCWREGLRYERRHSLVCRLDLRFTCR</sequence>
<dbReference type="GO" id="GO:0016323">
    <property type="term" value="C:basolateral plasma membrane"/>
    <property type="evidence" value="ECO:0007669"/>
    <property type="project" value="TreeGrafter"/>
</dbReference>
<dbReference type="Gene3D" id="1.20.1080.10">
    <property type="entry name" value="Glycerol uptake facilitator protein"/>
    <property type="match status" value="1"/>
</dbReference>
<dbReference type="PANTHER" id="PTHR43829:SF15">
    <property type="entry name" value="AQUAPORIN-7"/>
    <property type="match status" value="1"/>
</dbReference>
<name>A0A834CSF0_ORYME</name>